<dbReference type="InterPro" id="IPR045079">
    <property type="entry name" value="Oxoprolinase-like"/>
</dbReference>
<keyword evidence="5" id="KW-1185">Reference proteome</keyword>
<feature type="domain" description="Hydantoinase/oxoprolinase N-terminal" evidence="2">
    <location>
        <begin position="12"/>
        <end position="187"/>
    </location>
</feature>
<feature type="domain" description="Hydantoinase A/oxoprolinase" evidence="1">
    <location>
        <begin position="208"/>
        <end position="503"/>
    </location>
</feature>
<reference evidence="5" key="1">
    <citation type="submission" date="2017-05" db="EMBL/GenBank/DDBJ databases">
        <title>Complete and WGS of Bordetella genogroups.</title>
        <authorList>
            <person name="Spilker T."/>
            <person name="Lipuma J."/>
        </authorList>
    </citation>
    <scope>NUCLEOTIDE SEQUENCE [LARGE SCALE GENOMIC DNA]</scope>
    <source>
        <strain evidence="5">AU8856</strain>
    </source>
</reference>
<dbReference type="AlphaFoldDB" id="A0A261UH12"/>
<evidence type="ECO:0000259" key="3">
    <source>
        <dbReference type="Pfam" id="PF19278"/>
    </source>
</evidence>
<evidence type="ECO:0000259" key="2">
    <source>
        <dbReference type="Pfam" id="PF05378"/>
    </source>
</evidence>
<gene>
    <name evidence="4" type="ORF">CAL28_15630</name>
</gene>
<evidence type="ECO:0000313" key="4">
    <source>
        <dbReference type="EMBL" id="OZI60807.1"/>
    </source>
</evidence>
<sequence length="707" mass="75363">MDTTIPSPRAVLAVDIGGSFTDAVLMVGAKTHTTKVLTTPLQPELGVLQGAREVLAKAGLPASEVALFILGTTLATNALIERKGARTALITTEGFRDVVEIGQENRYAQYDIFLEKPVPLVPRDLRFGIPERIDVHGRTLLPLDEAAVRRVACQLREAAVESVAVSFLHSYVNPEHEARVGQILAQELPDLWITLSSDVCPEVREYERTSTACANAYVQPVVARSLGELDRLMREAGMGCPIYLMTSGGSLTSLELGARQPVKLVESGPAGGAILGRRIAEQCGERHVLSYDMGGTTAKICFIDEYTPQLSRTFEFGRMYRFLKGSGLPIRIPVIEMVEIGAGGGSIAHVDTLGRIQVGPDSATSNPGPACFGRGGTHPTVTDANCALGLLDPARFAAGKVNLAPGAARAAIARDVADPLGMGAEMGALAISEIVAENMACAARVHGIELGKDIERYTMIAFGGAAPLHAVQMAAKLGIDRIIVPVGASVGSALGFLWAPIAYQALRSLYQSTDGIDLDAVNRVLESMYLEASAAVESAAPKGSRLETRCVAFMRYRGQGHEIPVTLPSTQLTPALASGLAELFEREYRALYGRIIPGVGAEILTWTLTVSTGQAATQDEDRRPAGIRRPAPSAYRPVFDTALARAVDIPAFDREALSVSDHIDGPALIVEDQTTTVVPAGFTARVDARHYLIIDRDRSSKAQRGEA</sequence>
<organism evidence="4 5">
    <name type="scientific">Bordetella genomosp. 11</name>
    <dbReference type="NCBI Taxonomy" id="1416808"/>
    <lineage>
        <taxon>Bacteria</taxon>
        <taxon>Pseudomonadati</taxon>
        <taxon>Pseudomonadota</taxon>
        <taxon>Betaproteobacteria</taxon>
        <taxon>Burkholderiales</taxon>
        <taxon>Alcaligenaceae</taxon>
        <taxon>Bordetella</taxon>
    </lineage>
</organism>
<protein>
    <submittedName>
        <fullName evidence="4">Methylhydantoinase</fullName>
    </submittedName>
</protein>
<dbReference type="Proteomes" id="UP000215767">
    <property type="component" value="Unassembled WGS sequence"/>
</dbReference>
<dbReference type="GO" id="GO:0006749">
    <property type="term" value="P:glutathione metabolic process"/>
    <property type="evidence" value="ECO:0007669"/>
    <property type="project" value="TreeGrafter"/>
</dbReference>
<dbReference type="GO" id="GO:0017168">
    <property type="term" value="F:5-oxoprolinase (ATP-hydrolyzing) activity"/>
    <property type="evidence" value="ECO:0007669"/>
    <property type="project" value="TreeGrafter"/>
</dbReference>
<dbReference type="PANTHER" id="PTHR11365:SF23">
    <property type="entry name" value="HYPOTHETICAL 5-OXOPROLINASE (EUROFUNG)-RELATED"/>
    <property type="match status" value="1"/>
</dbReference>
<accession>A0A261UH12</accession>
<dbReference type="RefSeq" id="WP_094842213.1">
    <property type="nucleotide sequence ID" value="NZ_NEVS01000004.1"/>
</dbReference>
<dbReference type="Pfam" id="PF19278">
    <property type="entry name" value="Hydant_A_C"/>
    <property type="match status" value="1"/>
</dbReference>
<dbReference type="EMBL" id="NEVS01000004">
    <property type="protein sequence ID" value="OZI60807.1"/>
    <property type="molecule type" value="Genomic_DNA"/>
</dbReference>
<dbReference type="InterPro" id="IPR002821">
    <property type="entry name" value="Hydantoinase_A"/>
</dbReference>
<evidence type="ECO:0000259" key="1">
    <source>
        <dbReference type="Pfam" id="PF01968"/>
    </source>
</evidence>
<comment type="caution">
    <text evidence="4">The sequence shown here is derived from an EMBL/GenBank/DDBJ whole genome shotgun (WGS) entry which is preliminary data.</text>
</comment>
<dbReference type="Pfam" id="PF01968">
    <property type="entry name" value="Hydantoinase_A"/>
    <property type="match status" value="1"/>
</dbReference>
<dbReference type="PANTHER" id="PTHR11365">
    <property type="entry name" value="5-OXOPROLINASE RELATED"/>
    <property type="match status" value="1"/>
</dbReference>
<dbReference type="InterPro" id="IPR049517">
    <property type="entry name" value="ACX-like_C"/>
</dbReference>
<name>A0A261UH12_9BORD</name>
<dbReference type="InterPro" id="IPR008040">
    <property type="entry name" value="Hydant_A_N"/>
</dbReference>
<feature type="domain" description="Acetophenone carboxylase-like C-terminal" evidence="3">
    <location>
        <begin position="544"/>
        <end position="689"/>
    </location>
</feature>
<proteinExistence type="predicted"/>
<dbReference type="Pfam" id="PF05378">
    <property type="entry name" value="Hydant_A_N"/>
    <property type="match status" value="1"/>
</dbReference>
<evidence type="ECO:0000313" key="5">
    <source>
        <dbReference type="Proteomes" id="UP000215767"/>
    </source>
</evidence>
<dbReference type="GO" id="GO:0005829">
    <property type="term" value="C:cytosol"/>
    <property type="evidence" value="ECO:0007669"/>
    <property type="project" value="TreeGrafter"/>
</dbReference>
<dbReference type="OrthoDB" id="9768323at2"/>